<organism evidence="2 3">
    <name type="scientific">Portunus trituberculatus</name>
    <name type="common">Swimming crab</name>
    <name type="synonym">Neptunus trituberculatus</name>
    <dbReference type="NCBI Taxonomy" id="210409"/>
    <lineage>
        <taxon>Eukaryota</taxon>
        <taxon>Metazoa</taxon>
        <taxon>Ecdysozoa</taxon>
        <taxon>Arthropoda</taxon>
        <taxon>Crustacea</taxon>
        <taxon>Multicrustacea</taxon>
        <taxon>Malacostraca</taxon>
        <taxon>Eumalacostraca</taxon>
        <taxon>Eucarida</taxon>
        <taxon>Decapoda</taxon>
        <taxon>Pleocyemata</taxon>
        <taxon>Brachyura</taxon>
        <taxon>Eubrachyura</taxon>
        <taxon>Portunoidea</taxon>
        <taxon>Portunidae</taxon>
        <taxon>Portuninae</taxon>
        <taxon>Portunus</taxon>
    </lineage>
</organism>
<protein>
    <submittedName>
        <fullName evidence="2">Uncharacterized protein</fullName>
    </submittedName>
</protein>
<comment type="caution">
    <text evidence="2">The sequence shown here is derived from an EMBL/GenBank/DDBJ whole genome shotgun (WGS) entry which is preliminary data.</text>
</comment>
<evidence type="ECO:0000313" key="3">
    <source>
        <dbReference type="Proteomes" id="UP000324222"/>
    </source>
</evidence>
<keyword evidence="3" id="KW-1185">Reference proteome</keyword>
<dbReference type="Proteomes" id="UP000324222">
    <property type="component" value="Unassembled WGS sequence"/>
</dbReference>
<feature type="region of interest" description="Disordered" evidence="1">
    <location>
        <begin position="41"/>
        <end position="60"/>
    </location>
</feature>
<gene>
    <name evidence="2" type="ORF">E2C01_017750</name>
</gene>
<evidence type="ECO:0000313" key="2">
    <source>
        <dbReference type="EMBL" id="MPC24663.1"/>
    </source>
</evidence>
<dbReference type="EMBL" id="VSRR010001358">
    <property type="protein sequence ID" value="MPC24663.1"/>
    <property type="molecule type" value="Genomic_DNA"/>
</dbReference>
<sequence length="60" mass="6320">MECSAGLSTVDSPEVTLEPDYHDFQPLTSQIPLLTLRPTQTGDAGVANRSVGYGPLASSQ</sequence>
<name>A0A5B7DUN3_PORTR</name>
<reference evidence="2 3" key="1">
    <citation type="submission" date="2019-05" db="EMBL/GenBank/DDBJ databases">
        <title>Another draft genome of Portunus trituberculatus and its Hox gene families provides insights of decapod evolution.</title>
        <authorList>
            <person name="Jeong J.-H."/>
            <person name="Song I."/>
            <person name="Kim S."/>
            <person name="Choi T."/>
            <person name="Kim D."/>
            <person name="Ryu S."/>
            <person name="Kim W."/>
        </authorList>
    </citation>
    <scope>NUCLEOTIDE SEQUENCE [LARGE SCALE GENOMIC DNA]</scope>
    <source>
        <tissue evidence="2">Muscle</tissue>
    </source>
</reference>
<dbReference type="AlphaFoldDB" id="A0A5B7DUN3"/>
<accession>A0A5B7DUN3</accession>
<evidence type="ECO:0000256" key="1">
    <source>
        <dbReference type="SAM" id="MobiDB-lite"/>
    </source>
</evidence>
<proteinExistence type="predicted"/>